<evidence type="ECO:0000256" key="5">
    <source>
        <dbReference type="ARBA" id="ARBA00022989"/>
    </source>
</evidence>
<feature type="transmembrane region" description="Helical" evidence="8">
    <location>
        <begin position="262"/>
        <end position="288"/>
    </location>
</feature>
<keyword evidence="3" id="KW-1003">Cell membrane</keyword>
<gene>
    <name evidence="10" type="ORF">OG579_05020</name>
</gene>
<dbReference type="RefSeq" id="WP_328858308.1">
    <property type="nucleotide sequence ID" value="NZ_CP108021.1"/>
</dbReference>
<feature type="compositionally biased region" description="Basic and acidic residues" evidence="7">
    <location>
        <begin position="1"/>
        <end position="10"/>
    </location>
</feature>
<keyword evidence="6 8" id="KW-0472">Membrane</keyword>
<evidence type="ECO:0000259" key="9">
    <source>
        <dbReference type="Pfam" id="PF12051"/>
    </source>
</evidence>
<feature type="transmembrane region" description="Helical" evidence="8">
    <location>
        <begin position="341"/>
        <end position="364"/>
    </location>
</feature>
<dbReference type="KEGG" id="whr:OG579_05020"/>
<feature type="domain" description="DUF3533" evidence="9">
    <location>
        <begin position="62"/>
        <end position="421"/>
    </location>
</feature>
<evidence type="ECO:0000256" key="8">
    <source>
        <dbReference type="SAM" id="Phobius"/>
    </source>
</evidence>
<comment type="similarity">
    <text evidence="2">Belongs to the ABC-2 integral membrane protein family.</text>
</comment>
<dbReference type="Proteomes" id="UP001432128">
    <property type="component" value="Chromosome"/>
</dbReference>
<sequence length="487" mass="50839">MSGAHEKPEPTEPDPSGSDRTEPDVAATAPETAAPDGGSTHAVRALLATPRFWVAPIAAVVGIMCLLAAMYMGAIVNPEKNLHEFSVDLVVEDTGASQGPDAPRAQFGSQVAEGIVDGTKGTGLSLRTTDRGTALDRLASAQTYGVIIIPADFSQSAIDLAGSVVGRDTPSPPTIEVLTNRRSGTFASSILTTAVDRIKTSVNQQFGAQLTKTVRDRLAQNDVPFVGLASYAFSAPVVFSVSDAQPLPGGAANGLSAFYFTILLVLAGFTGALIVHSLVDGMLGAIPIEIGPLYRLRRRLPISRRGTLVVKWWIMFLIAMVQSALYIAVCAAVGMDNPAPFTLWMYSTLAVTAVGVTASSVMALFGTPGMIVNLVFFVILGLPSSGGAVPLEASPRIFAWLAEIEPMRQIYLGVRSILYFNGDFAAGLGHSLVATLVGLAIGLILGSVAVRVYDAKGWQRAPRADDLSSVAAGGVSVAAGESPTVRE</sequence>
<dbReference type="InterPro" id="IPR022703">
    <property type="entry name" value="DUF3533"/>
</dbReference>
<evidence type="ECO:0000256" key="2">
    <source>
        <dbReference type="ARBA" id="ARBA00007783"/>
    </source>
</evidence>
<keyword evidence="5 8" id="KW-1133">Transmembrane helix</keyword>
<dbReference type="PANTHER" id="PTHR43077:SF8">
    <property type="entry name" value="DOXORUBICIN RESISTANCE ABC TRANSPORTER PERMEASE PROTEIN DRRB"/>
    <property type="match status" value="1"/>
</dbReference>
<feature type="transmembrane region" description="Helical" evidence="8">
    <location>
        <begin position="53"/>
        <end position="76"/>
    </location>
</feature>
<feature type="region of interest" description="Disordered" evidence="7">
    <location>
        <begin position="1"/>
        <end position="39"/>
    </location>
</feature>
<evidence type="ECO:0000313" key="11">
    <source>
        <dbReference type="Proteomes" id="UP001432128"/>
    </source>
</evidence>
<dbReference type="Pfam" id="PF12051">
    <property type="entry name" value="DUF3533"/>
    <property type="match status" value="1"/>
</dbReference>
<feature type="transmembrane region" description="Helical" evidence="8">
    <location>
        <begin position="223"/>
        <end position="242"/>
    </location>
</feature>
<evidence type="ECO:0000256" key="7">
    <source>
        <dbReference type="SAM" id="MobiDB-lite"/>
    </source>
</evidence>
<keyword evidence="11" id="KW-1185">Reference proteome</keyword>
<dbReference type="EMBL" id="CP108021">
    <property type="protein sequence ID" value="WUM21169.1"/>
    <property type="molecule type" value="Genomic_DNA"/>
</dbReference>
<feature type="transmembrane region" description="Helical" evidence="8">
    <location>
        <begin position="432"/>
        <end position="453"/>
    </location>
</feature>
<dbReference type="PANTHER" id="PTHR43077">
    <property type="entry name" value="TRANSPORT PERMEASE YVFS-RELATED"/>
    <property type="match status" value="1"/>
</dbReference>
<reference evidence="10 11" key="1">
    <citation type="submission" date="2022-10" db="EMBL/GenBank/DDBJ databases">
        <title>The complete genomes of actinobacterial strains from the NBC collection.</title>
        <authorList>
            <person name="Joergensen T.S."/>
            <person name="Alvarez Arevalo M."/>
            <person name="Sterndorff E.B."/>
            <person name="Faurdal D."/>
            <person name="Vuksanovic O."/>
            <person name="Mourched A.-S."/>
            <person name="Charusanti P."/>
            <person name="Shaw S."/>
            <person name="Blin K."/>
            <person name="Weber T."/>
        </authorList>
    </citation>
    <scope>NUCLEOTIDE SEQUENCE [LARGE SCALE GENOMIC DNA]</scope>
    <source>
        <strain evidence="10 11">NBC_00319</strain>
    </source>
</reference>
<feature type="transmembrane region" description="Helical" evidence="8">
    <location>
        <begin position="371"/>
        <end position="391"/>
    </location>
</feature>
<evidence type="ECO:0000256" key="6">
    <source>
        <dbReference type="ARBA" id="ARBA00023136"/>
    </source>
</evidence>
<organism evidence="10 11">
    <name type="scientific">Williamsia herbipolensis</name>
    <dbReference type="NCBI Taxonomy" id="1603258"/>
    <lineage>
        <taxon>Bacteria</taxon>
        <taxon>Bacillati</taxon>
        <taxon>Actinomycetota</taxon>
        <taxon>Actinomycetes</taxon>
        <taxon>Mycobacteriales</taxon>
        <taxon>Nocardiaceae</taxon>
        <taxon>Williamsia</taxon>
    </lineage>
</organism>
<evidence type="ECO:0000313" key="10">
    <source>
        <dbReference type="EMBL" id="WUM21169.1"/>
    </source>
</evidence>
<proteinExistence type="inferred from homology"/>
<dbReference type="InterPro" id="IPR051328">
    <property type="entry name" value="T7SS_ABC-Transporter"/>
</dbReference>
<comment type="subcellular location">
    <subcellularLocation>
        <location evidence="1">Cell membrane</location>
        <topology evidence="1">Multi-pass membrane protein</topology>
    </subcellularLocation>
</comment>
<evidence type="ECO:0000256" key="3">
    <source>
        <dbReference type="ARBA" id="ARBA00022475"/>
    </source>
</evidence>
<dbReference type="AlphaFoldDB" id="A0AAU4K5B0"/>
<evidence type="ECO:0000256" key="1">
    <source>
        <dbReference type="ARBA" id="ARBA00004651"/>
    </source>
</evidence>
<dbReference type="Gene3D" id="3.40.1710.10">
    <property type="entry name" value="abc type-2 transporter like domain"/>
    <property type="match status" value="1"/>
</dbReference>
<evidence type="ECO:0000256" key="4">
    <source>
        <dbReference type="ARBA" id="ARBA00022692"/>
    </source>
</evidence>
<name>A0AAU4K5B0_9NOCA</name>
<protein>
    <submittedName>
        <fullName evidence="10">SNG1 family protein</fullName>
    </submittedName>
</protein>
<dbReference type="GO" id="GO:0005886">
    <property type="term" value="C:plasma membrane"/>
    <property type="evidence" value="ECO:0007669"/>
    <property type="project" value="UniProtKB-SubCell"/>
</dbReference>
<accession>A0AAU4K5B0</accession>
<feature type="transmembrane region" description="Helical" evidence="8">
    <location>
        <begin position="309"/>
        <end position="335"/>
    </location>
</feature>
<keyword evidence="4 8" id="KW-0812">Transmembrane</keyword>